<protein>
    <submittedName>
        <fullName evidence="1">Uncharacterized protein</fullName>
    </submittedName>
</protein>
<reference evidence="1 2" key="1">
    <citation type="submission" date="2019-02" db="EMBL/GenBank/DDBJ databases">
        <title>Deep-cultivation of Planctomycetes and their phenomic and genomic characterization uncovers novel biology.</title>
        <authorList>
            <person name="Wiegand S."/>
            <person name="Jogler M."/>
            <person name="Boedeker C."/>
            <person name="Pinto D."/>
            <person name="Vollmers J."/>
            <person name="Rivas-Marin E."/>
            <person name="Kohn T."/>
            <person name="Peeters S.H."/>
            <person name="Heuer A."/>
            <person name="Rast P."/>
            <person name="Oberbeckmann S."/>
            <person name="Bunk B."/>
            <person name="Jeske O."/>
            <person name="Meyerdierks A."/>
            <person name="Storesund J.E."/>
            <person name="Kallscheuer N."/>
            <person name="Luecker S."/>
            <person name="Lage O.M."/>
            <person name="Pohl T."/>
            <person name="Merkel B.J."/>
            <person name="Hornburger P."/>
            <person name="Mueller R.-W."/>
            <person name="Bruemmer F."/>
            <person name="Labrenz M."/>
            <person name="Spormann A.M."/>
            <person name="Op Den Camp H."/>
            <person name="Overmann J."/>
            <person name="Amann R."/>
            <person name="Jetten M.S.M."/>
            <person name="Mascher T."/>
            <person name="Medema M.H."/>
            <person name="Devos D.P."/>
            <person name="Kaster A.-K."/>
            <person name="Ovreas L."/>
            <person name="Rohde M."/>
            <person name="Galperin M.Y."/>
            <person name="Jogler C."/>
        </authorList>
    </citation>
    <scope>NUCLEOTIDE SEQUENCE [LARGE SCALE GENOMIC DNA]</scope>
    <source>
        <strain evidence="1 2">Pla108</strain>
    </source>
</reference>
<evidence type="ECO:0000313" key="2">
    <source>
        <dbReference type="Proteomes" id="UP000317421"/>
    </source>
</evidence>
<dbReference type="Proteomes" id="UP000317421">
    <property type="component" value="Unassembled WGS sequence"/>
</dbReference>
<evidence type="ECO:0000313" key="1">
    <source>
        <dbReference type="EMBL" id="TWT98039.1"/>
    </source>
</evidence>
<accession>A0A5C6AEK2</accession>
<keyword evidence="2" id="KW-1185">Reference proteome</keyword>
<comment type="caution">
    <text evidence="1">The sequence shown here is derived from an EMBL/GenBank/DDBJ whole genome shotgun (WGS) entry which is preliminary data.</text>
</comment>
<name>A0A5C6AEK2_9BACT</name>
<dbReference type="EMBL" id="SJPR01000002">
    <property type="protein sequence ID" value="TWT98039.1"/>
    <property type="molecule type" value="Genomic_DNA"/>
</dbReference>
<dbReference type="AlphaFoldDB" id="A0A5C6AEK2"/>
<organism evidence="1 2">
    <name type="scientific">Botrimarina colliarenosi</name>
    <dbReference type="NCBI Taxonomy" id="2528001"/>
    <lineage>
        <taxon>Bacteria</taxon>
        <taxon>Pseudomonadati</taxon>
        <taxon>Planctomycetota</taxon>
        <taxon>Planctomycetia</taxon>
        <taxon>Pirellulales</taxon>
        <taxon>Lacipirellulaceae</taxon>
        <taxon>Botrimarina</taxon>
    </lineage>
</organism>
<proteinExistence type="predicted"/>
<dbReference type="OrthoDB" id="290564at2"/>
<sequence>MPSSVFYVQPCPACGRNLQVRVDYLGKGIACQHCNASFVAQQATRQPLPSESGLALLDRADELLRALEKRRLEKAAASQVTT</sequence>
<gene>
    <name evidence="1" type="ORF">Pla108_21940</name>
</gene>
<dbReference type="RefSeq" id="WP_146444926.1">
    <property type="nucleotide sequence ID" value="NZ_SJPR01000002.1"/>
</dbReference>